<dbReference type="AlphaFoldDB" id="A0A2H0TXK1"/>
<evidence type="ECO:0000313" key="3">
    <source>
        <dbReference type="Proteomes" id="UP000230852"/>
    </source>
</evidence>
<feature type="compositionally biased region" description="Basic and acidic residues" evidence="1">
    <location>
        <begin position="24"/>
        <end position="35"/>
    </location>
</feature>
<evidence type="ECO:0000313" key="2">
    <source>
        <dbReference type="EMBL" id="PIR77949.1"/>
    </source>
</evidence>
<dbReference type="EMBL" id="PFBU01000081">
    <property type="protein sequence ID" value="PIR77949.1"/>
    <property type="molecule type" value="Genomic_DNA"/>
</dbReference>
<dbReference type="Proteomes" id="UP000230852">
    <property type="component" value="Unassembled WGS sequence"/>
</dbReference>
<reference evidence="3" key="1">
    <citation type="submission" date="2017-09" db="EMBL/GenBank/DDBJ databases">
        <title>Depth-based differentiation of microbial function through sediment-hosted aquifers and enrichment of novel symbionts in the deep terrestrial subsurface.</title>
        <authorList>
            <person name="Probst A.J."/>
            <person name="Ladd B."/>
            <person name="Jarett J.K."/>
            <person name="Geller-Mcgrath D.E."/>
            <person name="Sieber C.M.K."/>
            <person name="Emerson J.B."/>
            <person name="Anantharaman K."/>
            <person name="Thomas B.C."/>
            <person name="Malmstrom R."/>
            <person name="Stieglmeier M."/>
            <person name="Klingl A."/>
            <person name="Woyke T."/>
            <person name="Ryan C.M."/>
            <person name="Banfield J.F."/>
        </authorList>
    </citation>
    <scope>NUCLEOTIDE SEQUENCE [LARGE SCALE GENOMIC DNA]</scope>
</reference>
<organism evidence="2 3">
    <name type="scientific">Candidatus Magasanikbacteria bacterium CG10_big_fil_rev_8_21_14_0_10_36_16</name>
    <dbReference type="NCBI Taxonomy" id="1974645"/>
    <lineage>
        <taxon>Bacteria</taxon>
        <taxon>Candidatus Magasanikiibacteriota</taxon>
    </lineage>
</organism>
<sequence length="65" mass="7524">MLPRLFEPQPLYAPTPEEFPPDQEPSHEDEPEHRRVIIIGPDGEEETDDSRDNKSKKSPVIIDMK</sequence>
<proteinExistence type="predicted"/>
<feature type="region of interest" description="Disordered" evidence="1">
    <location>
        <begin position="1"/>
        <end position="65"/>
    </location>
</feature>
<evidence type="ECO:0000256" key="1">
    <source>
        <dbReference type="SAM" id="MobiDB-lite"/>
    </source>
</evidence>
<comment type="caution">
    <text evidence="2">The sequence shown here is derived from an EMBL/GenBank/DDBJ whole genome shotgun (WGS) entry which is preliminary data.</text>
</comment>
<name>A0A2H0TXK1_9BACT</name>
<protein>
    <submittedName>
        <fullName evidence="2">Uncharacterized protein</fullName>
    </submittedName>
</protein>
<accession>A0A2H0TXK1</accession>
<gene>
    <name evidence="2" type="ORF">COU28_04275</name>
</gene>